<dbReference type="GO" id="GO:0008270">
    <property type="term" value="F:zinc ion binding"/>
    <property type="evidence" value="ECO:0007669"/>
    <property type="project" value="UniProtKB-KW"/>
</dbReference>
<reference evidence="11" key="1">
    <citation type="submission" date="2021-06" db="EMBL/GenBank/DDBJ databases">
        <title>Parelaphostrongylus tenuis whole genome reference sequence.</title>
        <authorList>
            <person name="Garwood T.J."/>
            <person name="Larsen P.A."/>
            <person name="Fountain-Jones N.M."/>
            <person name="Garbe J.R."/>
            <person name="Macchietto M.G."/>
            <person name="Kania S.A."/>
            <person name="Gerhold R.W."/>
            <person name="Richards J.E."/>
            <person name="Wolf T.M."/>
        </authorList>
    </citation>
    <scope>NUCLEOTIDE SEQUENCE</scope>
    <source>
        <strain evidence="11">MNPRO001-30</strain>
        <tissue evidence="11">Meninges</tissue>
    </source>
</reference>
<keyword evidence="4 8" id="KW-0863">Zinc-finger</keyword>
<dbReference type="Proteomes" id="UP001196413">
    <property type="component" value="Unassembled WGS sequence"/>
</dbReference>
<feature type="compositionally biased region" description="Basic and acidic residues" evidence="9">
    <location>
        <begin position="591"/>
        <end position="609"/>
    </location>
</feature>
<evidence type="ECO:0000256" key="2">
    <source>
        <dbReference type="ARBA" id="ARBA00022490"/>
    </source>
</evidence>
<keyword evidence="3" id="KW-0479">Metal-binding</keyword>
<dbReference type="AlphaFoldDB" id="A0AAD5WJX7"/>
<dbReference type="PROSITE" id="PS51522">
    <property type="entry name" value="ZF_NANOS"/>
    <property type="match status" value="1"/>
</dbReference>
<gene>
    <name evidence="11" type="primary">NANOS2</name>
    <name evidence="11" type="ORF">KIN20_035417</name>
</gene>
<feature type="region of interest" description="Disordered" evidence="9">
    <location>
        <begin position="448"/>
        <end position="472"/>
    </location>
</feature>
<comment type="caution">
    <text evidence="11">The sequence shown here is derived from an EMBL/GenBank/DDBJ whole genome shotgun (WGS) entry which is preliminary data.</text>
</comment>
<name>A0AAD5WJX7_PARTN</name>
<feature type="compositionally biased region" description="Polar residues" evidence="9">
    <location>
        <begin position="536"/>
        <end position="547"/>
    </location>
</feature>
<sequence length="839" mass="91600">MSRTPLVDRPCGHPQLDYAPVLPAQSTTTRTTPDSGGLAATATAAVEDQMRHQERRVPPPGFPHPPPHPQFISHDGANGPPHQVPSSYGPCDGNFDKEKYDCPPVFRGSRYETDSSVIGGEPMAYNRGQPMIGNQNQHVSNVRYDDHNPSRLAHPPTSVANHHVNSSVGNTFSQMGGYYGSRPSMTRSVRRPLGRINAWKRVELKKYCESHSVGGSSGGTMTMQRSQVPSGYESDVLLQQQSHAHQMQQTMPHYYGSNQHPPSAVQYQQPLNGHVVFNGQPLQQEPQQQNQLVSQAPQTMMTVQQRGGGQFIVPVPHPQMVTPQYVGQQIIQPGHYQPSGVYMQPAVRPGPTVFVPRAEVGYAQIENSQPVMVPMPFVVHHAPPSQSSEQSQQSYQQTVIEQSHVTVEQFGDSEFMSSVPAVQPVRPMSMPPGVPNGMPPFVSVMHQATHQSLSDSRSATASIPPLVAPSSNYGPPPYPRMYGFHPSAMAPPFVMASHFGVSQIVHSSPGRGRNSRANSSFRGVSTFYSRNKHNHSPQSYSRQSSVAETPKDDTNGSDVIAAATAETQNLSLNTEETIAFEAETCQTNESDGVHVMEEQKDEKEQESSQKAESPPQSNSDAKPEITKELLPLVASKSESEKRTTVPIVAVAPVMSVKAEAVQAEGKEVDEDMPVKENLDMHIRDSESTLPVQALQTSHSTTSSIKLDCTFCRSLGKSEEVATSHVIRGSDGKVTCPELRKRTCSICGATGDNSHSAVFCPLKSQQQMSECRDVNGRVVDVPKIAHTDPQRSASNYKRPMVFERRGGGGYRGGYGGTGHRGGYNQGRGGGRYQSRNRHYN</sequence>
<dbReference type="GO" id="GO:0003723">
    <property type="term" value="F:RNA binding"/>
    <property type="evidence" value="ECO:0007669"/>
    <property type="project" value="UniProtKB-UniRule"/>
</dbReference>
<feature type="region of interest" description="Disordered" evidence="9">
    <location>
        <begin position="50"/>
        <end position="84"/>
    </location>
</feature>
<keyword evidence="5" id="KW-0862">Zinc</keyword>
<dbReference type="InterPro" id="IPR008705">
    <property type="entry name" value="Nanos/Xcar2"/>
</dbReference>
<comment type="similarity">
    <text evidence="8">Belongs to the nanos family.</text>
</comment>
<evidence type="ECO:0000256" key="5">
    <source>
        <dbReference type="ARBA" id="ARBA00022833"/>
    </source>
</evidence>
<keyword evidence="2" id="KW-0963">Cytoplasm</keyword>
<feature type="compositionally biased region" description="Polar residues" evidence="9">
    <location>
        <begin position="448"/>
        <end position="461"/>
    </location>
</feature>
<evidence type="ECO:0000256" key="6">
    <source>
        <dbReference type="ARBA" id="ARBA00022845"/>
    </source>
</evidence>
<dbReference type="Gene3D" id="4.10.60.30">
    <property type="entry name" value="Nanos, RNA-binding domain"/>
    <property type="match status" value="1"/>
</dbReference>
<dbReference type="PANTHER" id="PTHR12887">
    <property type="entry name" value="NANOS PROTEIN"/>
    <property type="match status" value="1"/>
</dbReference>
<feature type="domain" description="Nanos-type" evidence="10">
    <location>
        <begin position="707"/>
        <end position="761"/>
    </location>
</feature>
<evidence type="ECO:0000256" key="9">
    <source>
        <dbReference type="SAM" id="MobiDB-lite"/>
    </source>
</evidence>
<proteinExistence type="inferred from homology"/>
<evidence type="ECO:0000256" key="8">
    <source>
        <dbReference type="PROSITE-ProRule" id="PRU00855"/>
    </source>
</evidence>
<organism evidence="11 12">
    <name type="scientific">Parelaphostrongylus tenuis</name>
    <name type="common">Meningeal worm</name>
    <dbReference type="NCBI Taxonomy" id="148309"/>
    <lineage>
        <taxon>Eukaryota</taxon>
        <taxon>Metazoa</taxon>
        <taxon>Ecdysozoa</taxon>
        <taxon>Nematoda</taxon>
        <taxon>Chromadorea</taxon>
        <taxon>Rhabditida</taxon>
        <taxon>Rhabditina</taxon>
        <taxon>Rhabditomorpha</taxon>
        <taxon>Strongyloidea</taxon>
        <taxon>Metastrongylidae</taxon>
        <taxon>Parelaphostrongylus</taxon>
    </lineage>
</organism>
<dbReference type="GO" id="GO:0006417">
    <property type="term" value="P:regulation of translation"/>
    <property type="evidence" value="ECO:0007669"/>
    <property type="project" value="UniProtKB-UniRule"/>
</dbReference>
<dbReference type="Pfam" id="PF05741">
    <property type="entry name" value="zf-nanos"/>
    <property type="match status" value="1"/>
</dbReference>
<dbReference type="InterPro" id="IPR024161">
    <property type="entry name" value="Znf_nanos-typ"/>
</dbReference>
<protein>
    <submittedName>
        <fullName evidence="11">Nanos RNA binding domain, variant 2</fullName>
    </submittedName>
</protein>
<feature type="compositionally biased region" description="Polar residues" evidence="9">
    <location>
        <begin position="24"/>
        <end position="34"/>
    </location>
</feature>
<dbReference type="InterPro" id="IPR038129">
    <property type="entry name" value="Nanos_sf"/>
</dbReference>
<evidence type="ECO:0000313" key="11">
    <source>
        <dbReference type="EMBL" id="KAJ1373087.1"/>
    </source>
</evidence>
<feature type="compositionally biased region" description="Gly residues" evidence="9">
    <location>
        <begin position="806"/>
        <end position="830"/>
    </location>
</feature>
<evidence type="ECO:0000313" key="12">
    <source>
        <dbReference type="Proteomes" id="UP001196413"/>
    </source>
</evidence>
<keyword evidence="6 8" id="KW-0810">Translation regulation</keyword>
<evidence type="ECO:0000256" key="3">
    <source>
        <dbReference type="ARBA" id="ARBA00022723"/>
    </source>
</evidence>
<feature type="region of interest" description="Disordered" evidence="9">
    <location>
        <begin position="527"/>
        <end position="556"/>
    </location>
</feature>
<evidence type="ECO:0000256" key="1">
    <source>
        <dbReference type="ARBA" id="ARBA00004496"/>
    </source>
</evidence>
<evidence type="ECO:0000259" key="10">
    <source>
        <dbReference type="PROSITE" id="PS51522"/>
    </source>
</evidence>
<comment type="subcellular location">
    <subcellularLocation>
        <location evidence="1">Cytoplasm</location>
    </subcellularLocation>
</comment>
<feature type="region of interest" description="Disordered" evidence="9">
    <location>
        <begin position="587"/>
        <end position="625"/>
    </location>
</feature>
<accession>A0AAD5WJX7</accession>
<feature type="region of interest" description="Disordered" evidence="9">
    <location>
        <begin position="1"/>
        <end position="38"/>
    </location>
</feature>
<keyword evidence="12" id="KW-1185">Reference proteome</keyword>
<feature type="region of interest" description="Disordered" evidence="9">
    <location>
        <begin position="806"/>
        <end position="839"/>
    </location>
</feature>
<dbReference type="EMBL" id="JAHQIW010007224">
    <property type="protein sequence ID" value="KAJ1373087.1"/>
    <property type="molecule type" value="Genomic_DNA"/>
</dbReference>
<dbReference type="GO" id="GO:0005737">
    <property type="term" value="C:cytoplasm"/>
    <property type="evidence" value="ECO:0007669"/>
    <property type="project" value="UniProtKB-SubCell"/>
</dbReference>
<keyword evidence="7 8" id="KW-0694">RNA-binding</keyword>
<evidence type="ECO:0000256" key="7">
    <source>
        <dbReference type="ARBA" id="ARBA00022884"/>
    </source>
</evidence>
<feature type="compositionally biased region" description="Pro residues" evidence="9">
    <location>
        <begin position="58"/>
        <end position="69"/>
    </location>
</feature>
<evidence type="ECO:0000256" key="4">
    <source>
        <dbReference type="ARBA" id="ARBA00022771"/>
    </source>
</evidence>